<organism evidence="5">
    <name type="scientific">Cladocopium goreaui</name>
    <dbReference type="NCBI Taxonomy" id="2562237"/>
    <lineage>
        <taxon>Eukaryota</taxon>
        <taxon>Sar</taxon>
        <taxon>Alveolata</taxon>
        <taxon>Dinophyceae</taxon>
        <taxon>Suessiales</taxon>
        <taxon>Symbiodiniaceae</taxon>
        <taxon>Cladocopium</taxon>
    </lineage>
</organism>
<evidence type="ECO:0000313" key="8">
    <source>
        <dbReference type="Proteomes" id="UP001152797"/>
    </source>
</evidence>
<comment type="caution">
    <text evidence="5">The sequence shown here is derived from an EMBL/GenBank/DDBJ whole genome shotgun (WGS) entry which is preliminary data.</text>
</comment>
<name>A0A9P1CU29_9DINO</name>
<dbReference type="PRINTS" id="PR00069">
    <property type="entry name" value="ALDKETRDTASE"/>
</dbReference>
<dbReference type="GO" id="GO:0016616">
    <property type="term" value="F:oxidoreductase activity, acting on the CH-OH group of donors, NAD or NADP as acceptor"/>
    <property type="evidence" value="ECO:0007669"/>
    <property type="project" value="UniProtKB-ARBA"/>
</dbReference>
<dbReference type="PROSITE" id="PS00062">
    <property type="entry name" value="ALDOKETO_REDUCTASE_2"/>
    <property type="match status" value="1"/>
</dbReference>
<evidence type="ECO:0000313" key="7">
    <source>
        <dbReference type="EMBL" id="CAL4784780.1"/>
    </source>
</evidence>
<dbReference type="AlphaFoldDB" id="A0A9P1CU29"/>
<evidence type="ECO:0000313" key="6">
    <source>
        <dbReference type="EMBL" id="CAL1150843.1"/>
    </source>
</evidence>
<reference evidence="5" key="1">
    <citation type="submission" date="2022-10" db="EMBL/GenBank/DDBJ databases">
        <authorList>
            <person name="Chen Y."/>
            <person name="Dougan E. K."/>
            <person name="Chan C."/>
            <person name="Rhodes N."/>
            <person name="Thang M."/>
        </authorList>
    </citation>
    <scope>NUCLEOTIDE SEQUENCE</scope>
</reference>
<dbReference type="Gene3D" id="3.20.20.100">
    <property type="entry name" value="NADP-dependent oxidoreductase domain"/>
    <property type="match status" value="1"/>
</dbReference>
<dbReference type="Proteomes" id="UP001152797">
    <property type="component" value="Unassembled WGS sequence"/>
</dbReference>
<sequence>MERAKRRGLCRHIGVSNYPVEFMKEIDEYKTEPIYNEQQELHPLAQSRDVQDYARKAKVSLTGYGTGVVASAPLAKDIAHKINRTPGQVLLRWAVQKGIHVNPKSNQVSRLKENLEVLDFALDDEDMSALDGLDVPKIFYWNTSVLVPQASAAKEEL</sequence>
<dbReference type="EMBL" id="CAMXCT020002336">
    <property type="protein sequence ID" value="CAL1150843.1"/>
    <property type="molecule type" value="Genomic_DNA"/>
</dbReference>
<keyword evidence="3" id="KW-0560">Oxidoreductase</keyword>
<evidence type="ECO:0000313" key="5">
    <source>
        <dbReference type="EMBL" id="CAI3997468.1"/>
    </source>
</evidence>
<evidence type="ECO:0000256" key="2">
    <source>
        <dbReference type="ARBA" id="ARBA00022857"/>
    </source>
</evidence>
<protein>
    <submittedName>
        <fullName evidence="7">2,5-diketo-D-gluconic acid reductase B (2,5-DKG reductase B) (2,5-DKGR B) (25DKGR-B) (AKR5D)</fullName>
    </submittedName>
</protein>
<accession>A0A9P1CU29</accession>
<dbReference type="PANTHER" id="PTHR43827:SF3">
    <property type="entry name" value="NADP-DEPENDENT OXIDOREDUCTASE DOMAIN-CONTAINING PROTEIN"/>
    <property type="match status" value="1"/>
</dbReference>
<reference evidence="6" key="2">
    <citation type="submission" date="2024-04" db="EMBL/GenBank/DDBJ databases">
        <authorList>
            <person name="Chen Y."/>
            <person name="Shah S."/>
            <person name="Dougan E. K."/>
            <person name="Thang M."/>
            <person name="Chan C."/>
        </authorList>
    </citation>
    <scope>NUCLEOTIDE SEQUENCE [LARGE SCALE GENOMIC DNA]</scope>
</reference>
<dbReference type="InterPro" id="IPR023210">
    <property type="entry name" value="NADP_OxRdtase_dom"/>
</dbReference>
<dbReference type="InterPro" id="IPR036812">
    <property type="entry name" value="NAD(P)_OxRdtase_dom_sf"/>
</dbReference>
<dbReference type="InterPro" id="IPR020471">
    <property type="entry name" value="AKR"/>
</dbReference>
<comment type="similarity">
    <text evidence="1">Belongs to the aldo/keto reductase family.</text>
</comment>
<evidence type="ECO:0000256" key="3">
    <source>
        <dbReference type="ARBA" id="ARBA00023002"/>
    </source>
</evidence>
<feature type="domain" description="NADP-dependent oxidoreductase" evidence="4">
    <location>
        <begin position="1"/>
        <end position="65"/>
    </location>
</feature>
<evidence type="ECO:0000256" key="1">
    <source>
        <dbReference type="ARBA" id="ARBA00007905"/>
    </source>
</evidence>
<gene>
    <name evidence="5" type="ORF">C1SCF055_LOCUS23847</name>
</gene>
<dbReference type="Pfam" id="PF00248">
    <property type="entry name" value="Aldo_ket_red"/>
    <property type="match status" value="2"/>
</dbReference>
<evidence type="ECO:0000259" key="4">
    <source>
        <dbReference type="Pfam" id="PF00248"/>
    </source>
</evidence>
<dbReference type="EMBL" id="CAMXCT030002336">
    <property type="protein sequence ID" value="CAL4784780.1"/>
    <property type="molecule type" value="Genomic_DNA"/>
</dbReference>
<dbReference type="EMBL" id="CAMXCT010002336">
    <property type="protein sequence ID" value="CAI3997468.1"/>
    <property type="molecule type" value="Genomic_DNA"/>
</dbReference>
<dbReference type="InterPro" id="IPR018170">
    <property type="entry name" value="Aldo/ket_reductase_CS"/>
</dbReference>
<dbReference type="SUPFAM" id="SSF51430">
    <property type="entry name" value="NAD(P)-linked oxidoreductase"/>
    <property type="match status" value="1"/>
</dbReference>
<proteinExistence type="inferred from homology"/>
<feature type="domain" description="NADP-dependent oxidoreductase" evidence="4">
    <location>
        <begin position="73"/>
        <end position="133"/>
    </location>
</feature>
<dbReference type="PANTHER" id="PTHR43827">
    <property type="entry name" value="2,5-DIKETO-D-GLUCONIC ACID REDUCTASE"/>
    <property type="match status" value="1"/>
</dbReference>
<dbReference type="OrthoDB" id="418112at2759"/>
<keyword evidence="2" id="KW-0521">NADP</keyword>
<keyword evidence="8" id="KW-1185">Reference proteome</keyword>